<proteinExistence type="predicted"/>
<protein>
    <submittedName>
        <fullName evidence="2">Uncharacterized protein</fullName>
    </submittedName>
</protein>
<accession>A0AAW2PMC0</accession>
<reference evidence="2" key="2">
    <citation type="journal article" date="2024" name="Plant">
        <title>Genomic evolution and insights into agronomic trait innovations of Sesamum species.</title>
        <authorList>
            <person name="Miao H."/>
            <person name="Wang L."/>
            <person name="Qu L."/>
            <person name="Liu H."/>
            <person name="Sun Y."/>
            <person name="Le M."/>
            <person name="Wang Q."/>
            <person name="Wei S."/>
            <person name="Zheng Y."/>
            <person name="Lin W."/>
            <person name="Duan Y."/>
            <person name="Cao H."/>
            <person name="Xiong S."/>
            <person name="Wang X."/>
            <person name="Wei L."/>
            <person name="Li C."/>
            <person name="Ma Q."/>
            <person name="Ju M."/>
            <person name="Zhao R."/>
            <person name="Li G."/>
            <person name="Mu C."/>
            <person name="Tian Q."/>
            <person name="Mei H."/>
            <person name="Zhang T."/>
            <person name="Gao T."/>
            <person name="Zhang H."/>
        </authorList>
    </citation>
    <scope>NUCLEOTIDE SEQUENCE</scope>
    <source>
        <strain evidence="2">KEN8</strain>
    </source>
</reference>
<dbReference type="AlphaFoldDB" id="A0AAW2PMC0"/>
<evidence type="ECO:0000256" key="1">
    <source>
        <dbReference type="SAM" id="MobiDB-lite"/>
    </source>
</evidence>
<name>A0AAW2PMC0_9LAMI</name>
<feature type="compositionally biased region" description="Low complexity" evidence="1">
    <location>
        <begin position="233"/>
        <end position="253"/>
    </location>
</feature>
<dbReference type="CDD" id="cd09272">
    <property type="entry name" value="RNase_HI_RT_Ty1"/>
    <property type="match status" value="1"/>
</dbReference>
<comment type="caution">
    <text evidence="2">The sequence shown here is derived from an EMBL/GenBank/DDBJ whole genome shotgun (WGS) entry which is preliminary data.</text>
</comment>
<evidence type="ECO:0000313" key="2">
    <source>
        <dbReference type="EMBL" id="KAL0357405.1"/>
    </source>
</evidence>
<feature type="compositionally biased region" description="Polar residues" evidence="1">
    <location>
        <begin position="257"/>
        <end position="269"/>
    </location>
</feature>
<organism evidence="2">
    <name type="scientific">Sesamum calycinum</name>
    <dbReference type="NCBI Taxonomy" id="2727403"/>
    <lineage>
        <taxon>Eukaryota</taxon>
        <taxon>Viridiplantae</taxon>
        <taxon>Streptophyta</taxon>
        <taxon>Embryophyta</taxon>
        <taxon>Tracheophyta</taxon>
        <taxon>Spermatophyta</taxon>
        <taxon>Magnoliopsida</taxon>
        <taxon>eudicotyledons</taxon>
        <taxon>Gunneridae</taxon>
        <taxon>Pentapetalae</taxon>
        <taxon>asterids</taxon>
        <taxon>lamiids</taxon>
        <taxon>Lamiales</taxon>
        <taxon>Pedaliaceae</taxon>
        <taxon>Sesamum</taxon>
    </lineage>
</organism>
<dbReference type="PANTHER" id="PTHR37610:SF40">
    <property type="entry name" value="OS01G0909600 PROTEIN"/>
    <property type="match status" value="1"/>
</dbReference>
<gene>
    <name evidence="2" type="ORF">Scaly_1426200</name>
</gene>
<dbReference type="EMBL" id="JACGWM010000008">
    <property type="protein sequence ID" value="KAL0357405.1"/>
    <property type="molecule type" value="Genomic_DNA"/>
</dbReference>
<sequence length="343" mass="38284">MKDLEKSWSKALWIGFQKLLGAMELSSRLLLFHIWALRTRPHFKGYAMIDPNIALCSRLSKLEVEDSDDLAHGIQVEAHMEDTSLLRLSVFSHVKKALCAKMKLGFIDGTSTKPCVTDPFFEKWICVESMVTWILNCISKEIVCSFMYAKSARTLWLDFEKSMGSVMDPFYTSFREMNIRDQSRSLVARTDSFDERRRTIGAIARGSLAALPVPDSGPSSFPDLPAHDDDDVSQPTIPESTPSSSSSHSQLPIATSDLPTSYHTPTSASQTPIHITVNPLFHECTKHLDIDCHLVHDQFKLGFIKPSHVPSREQLADLFTKPSSVGDFARLFGKLGLAPQAPS</sequence>
<reference evidence="2" key="1">
    <citation type="submission" date="2020-06" db="EMBL/GenBank/DDBJ databases">
        <authorList>
            <person name="Li T."/>
            <person name="Hu X."/>
            <person name="Zhang T."/>
            <person name="Song X."/>
            <person name="Zhang H."/>
            <person name="Dai N."/>
            <person name="Sheng W."/>
            <person name="Hou X."/>
            <person name="Wei L."/>
        </authorList>
    </citation>
    <scope>NUCLEOTIDE SEQUENCE</scope>
    <source>
        <strain evidence="2">KEN8</strain>
        <tissue evidence="2">Leaf</tissue>
    </source>
</reference>
<dbReference type="PANTHER" id="PTHR37610">
    <property type="entry name" value="CCHC-TYPE DOMAIN-CONTAINING PROTEIN"/>
    <property type="match status" value="1"/>
</dbReference>
<feature type="region of interest" description="Disordered" evidence="1">
    <location>
        <begin position="219"/>
        <end position="269"/>
    </location>
</feature>